<keyword evidence="3" id="KW-0862">Zinc</keyword>
<protein>
    <recommendedName>
        <fullName evidence="5">CENP-V/GFA domain-containing protein</fullName>
    </recommendedName>
</protein>
<dbReference type="InterPro" id="IPR011057">
    <property type="entry name" value="Mss4-like_sf"/>
</dbReference>
<evidence type="ECO:0000256" key="2">
    <source>
        <dbReference type="ARBA" id="ARBA00022723"/>
    </source>
</evidence>
<dbReference type="SUPFAM" id="SSF51316">
    <property type="entry name" value="Mss4-like"/>
    <property type="match status" value="1"/>
</dbReference>
<dbReference type="PANTHER" id="PTHR33337:SF40">
    <property type="entry name" value="CENP-V_GFA DOMAIN-CONTAINING PROTEIN-RELATED"/>
    <property type="match status" value="1"/>
</dbReference>
<feature type="domain" description="CENP-V/GFA" evidence="5">
    <location>
        <begin position="6"/>
        <end position="118"/>
    </location>
</feature>
<keyword evidence="4" id="KW-0456">Lyase</keyword>
<dbReference type="EMBL" id="JASJQH010000106">
    <property type="protein sequence ID" value="KAK9767021.1"/>
    <property type="molecule type" value="Genomic_DNA"/>
</dbReference>
<dbReference type="Gene3D" id="3.90.1590.10">
    <property type="entry name" value="glutathione-dependent formaldehyde- activating enzyme (gfa)"/>
    <property type="match status" value="1"/>
</dbReference>
<keyword evidence="7" id="KW-1185">Reference proteome</keyword>
<comment type="similarity">
    <text evidence="1">Belongs to the Gfa family.</text>
</comment>
<gene>
    <name evidence="6" type="ORF">K7432_003457</name>
</gene>
<reference evidence="6 7" key="1">
    <citation type="submission" date="2023-04" db="EMBL/GenBank/DDBJ databases">
        <title>Genome of Basidiobolus ranarum AG-B5.</title>
        <authorList>
            <person name="Stajich J.E."/>
            <person name="Carter-House D."/>
            <person name="Gryganskyi A."/>
        </authorList>
    </citation>
    <scope>NUCLEOTIDE SEQUENCE [LARGE SCALE GENOMIC DNA]</scope>
    <source>
        <strain evidence="6 7">AG-B5</strain>
    </source>
</reference>
<dbReference type="Proteomes" id="UP001479436">
    <property type="component" value="Unassembled WGS sequence"/>
</dbReference>
<proteinExistence type="inferred from homology"/>
<sequence>MSEGWLSGSCFCKKNAFEIKGPWAFNVNCHCTICQRLHGAPYAHHIGSKPENFRFTSGGSVENGDLKQVQATKDNSRYHCGECGSPVYSDIPNFAKDVPYSLLERDEKGATKANLPAECHIFYENRAIDVNDKLPKWTGFPGGSTLIEE</sequence>
<comment type="caution">
    <text evidence="6">The sequence shown here is derived from an EMBL/GenBank/DDBJ whole genome shotgun (WGS) entry which is preliminary data.</text>
</comment>
<dbReference type="Pfam" id="PF04828">
    <property type="entry name" value="GFA"/>
    <property type="match status" value="1"/>
</dbReference>
<evidence type="ECO:0000256" key="1">
    <source>
        <dbReference type="ARBA" id="ARBA00005495"/>
    </source>
</evidence>
<accession>A0ABR2X011</accession>
<dbReference type="PROSITE" id="PS51891">
    <property type="entry name" value="CENP_V_GFA"/>
    <property type="match status" value="1"/>
</dbReference>
<evidence type="ECO:0000313" key="6">
    <source>
        <dbReference type="EMBL" id="KAK9767021.1"/>
    </source>
</evidence>
<organism evidence="6 7">
    <name type="scientific">Basidiobolus ranarum</name>
    <dbReference type="NCBI Taxonomy" id="34480"/>
    <lineage>
        <taxon>Eukaryota</taxon>
        <taxon>Fungi</taxon>
        <taxon>Fungi incertae sedis</taxon>
        <taxon>Zoopagomycota</taxon>
        <taxon>Entomophthoromycotina</taxon>
        <taxon>Basidiobolomycetes</taxon>
        <taxon>Basidiobolales</taxon>
        <taxon>Basidiobolaceae</taxon>
        <taxon>Basidiobolus</taxon>
    </lineage>
</organism>
<evidence type="ECO:0000256" key="4">
    <source>
        <dbReference type="ARBA" id="ARBA00023239"/>
    </source>
</evidence>
<keyword evidence="2" id="KW-0479">Metal-binding</keyword>
<evidence type="ECO:0000313" key="7">
    <source>
        <dbReference type="Proteomes" id="UP001479436"/>
    </source>
</evidence>
<dbReference type="InterPro" id="IPR006913">
    <property type="entry name" value="CENP-V/GFA"/>
</dbReference>
<name>A0ABR2X011_9FUNG</name>
<dbReference type="PANTHER" id="PTHR33337">
    <property type="entry name" value="GFA DOMAIN-CONTAINING PROTEIN"/>
    <property type="match status" value="1"/>
</dbReference>
<evidence type="ECO:0000259" key="5">
    <source>
        <dbReference type="PROSITE" id="PS51891"/>
    </source>
</evidence>
<evidence type="ECO:0000256" key="3">
    <source>
        <dbReference type="ARBA" id="ARBA00022833"/>
    </source>
</evidence>